<dbReference type="InterPro" id="IPR029058">
    <property type="entry name" value="AB_hydrolase_fold"/>
</dbReference>
<name>A0A6C0IXF8_9ZZZZ</name>
<protein>
    <recommendedName>
        <fullName evidence="3">Serine hydrolase FSH domain-containing protein</fullName>
    </recommendedName>
</protein>
<accession>A0A6C0IXF8</accession>
<sequence>MLEKAFLFSSLPFVYLLPISHRSINKHKNTAIKIHIMLVLTFVFLYFAVRNIWGVNHKDLPKQIRSKFSKEFTFKGCKLLYHEPMLKKKRRILLFPGLGISVRRMLQEPCMEVFLEDSEILCFQVRGLGESDWYVDLCSKSMLDDSLNMMSVFQSMTDNSIDTLFVGYSLGCFVLMQSLGYVNTLGIKCDNVILVNGMCSGTKMVSHFKLFAMLLGVNIKPHLNNSDVPITMLHAKDDISIQLSEALEMKQACESIGRSCTLLTCDGNHGKYTISSEIKSYLRNL</sequence>
<keyword evidence="1" id="KW-0472">Membrane</keyword>
<dbReference type="AlphaFoldDB" id="A0A6C0IXF8"/>
<dbReference type="Gene3D" id="3.40.50.1820">
    <property type="entry name" value="alpha/beta hydrolase"/>
    <property type="match status" value="1"/>
</dbReference>
<feature type="transmembrane region" description="Helical" evidence="1">
    <location>
        <begin position="32"/>
        <end position="53"/>
    </location>
</feature>
<dbReference type="SUPFAM" id="SSF53474">
    <property type="entry name" value="alpha/beta-Hydrolases"/>
    <property type="match status" value="1"/>
</dbReference>
<evidence type="ECO:0000313" key="2">
    <source>
        <dbReference type="EMBL" id="QHT97998.1"/>
    </source>
</evidence>
<reference evidence="2" key="1">
    <citation type="journal article" date="2020" name="Nature">
        <title>Giant virus diversity and host interactions through global metagenomics.</title>
        <authorList>
            <person name="Schulz F."/>
            <person name="Roux S."/>
            <person name="Paez-Espino D."/>
            <person name="Jungbluth S."/>
            <person name="Walsh D.A."/>
            <person name="Denef V.J."/>
            <person name="McMahon K.D."/>
            <person name="Konstantinidis K.T."/>
            <person name="Eloe-Fadrosh E.A."/>
            <person name="Kyrpides N.C."/>
            <person name="Woyke T."/>
        </authorList>
    </citation>
    <scope>NUCLEOTIDE SEQUENCE</scope>
    <source>
        <strain evidence="2">GVMAG-M-3300025626-8</strain>
    </source>
</reference>
<dbReference type="EMBL" id="MN740286">
    <property type="protein sequence ID" value="QHT97998.1"/>
    <property type="molecule type" value="Genomic_DNA"/>
</dbReference>
<evidence type="ECO:0000256" key="1">
    <source>
        <dbReference type="SAM" id="Phobius"/>
    </source>
</evidence>
<organism evidence="2">
    <name type="scientific">viral metagenome</name>
    <dbReference type="NCBI Taxonomy" id="1070528"/>
    <lineage>
        <taxon>unclassified sequences</taxon>
        <taxon>metagenomes</taxon>
        <taxon>organismal metagenomes</taxon>
    </lineage>
</organism>
<evidence type="ECO:0008006" key="3">
    <source>
        <dbReference type="Google" id="ProtNLM"/>
    </source>
</evidence>
<keyword evidence="1" id="KW-0812">Transmembrane</keyword>
<proteinExistence type="predicted"/>
<keyword evidence="1" id="KW-1133">Transmembrane helix</keyword>